<dbReference type="eggNOG" id="COG0265">
    <property type="taxonomic scope" value="Bacteria"/>
</dbReference>
<dbReference type="Gene3D" id="2.40.10.10">
    <property type="entry name" value="Trypsin-like serine proteases"/>
    <property type="match status" value="2"/>
</dbReference>
<name>G8R8I7_OWEHD</name>
<dbReference type="AlphaFoldDB" id="G8R8I7"/>
<dbReference type="RefSeq" id="WP_014200730.1">
    <property type="nucleotide sequence ID" value="NC_016599.1"/>
</dbReference>
<dbReference type="InterPro" id="IPR043504">
    <property type="entry name" value="Peptidase_S1_PA_chymotrypsin"/>
</dbReference>
<keyword evidence="3" id="KW-1185">Reference proteome</keyword>
<evidence type="ECO:0000313" key="3">
    <source>
        <dbReference type="Proteomes" id="UP000005631"/>
    </source>
</evidence>
<evidence type="ECO:0000256" key="1">
    <source>
        <dbReference type="SAM" id="SignalP"/>
    </source>
</evidence>
<feature type="chain" id="PRO_5003515790" evidence="1">
    <location>
        <begin position="20"/>
        <end position="235"/>
    </location>
</feature>
<dbReference type="SUPFAM" id="SSF50494">
    <property type="entry name" value="Trypsin-like serine proteases"/>
    <property type="match status" value="1"/>
</dbReference>
<dbReference type="HOGENOM" id="CLU_1179287_0_0_10"/>
<dbReference type="InterPro" id="IPR009003">
    <property type="entry name" value="Peptidase_S1_PA"/>
</dbReference>
<evidence type="ECO:0000313" key="2">
    <source>
        <dbReference type="EMBL" id="AEV31369.1"/>
    </source>
</evidence>
<organism evidence="2 3">
    <name type="scientific">Owenweeksia hongkongensis (strain DSM 17368 / CIP 108786 / JCM 12287 / NRRL B-23963 / UST20020801)</name>
    <dbReference type="NCBI Taxonomy" id="926562"/>
    <lineage>
        <taxon>Bacteria</taxon>
        <taxon>Pseudomonadati</taxon>
        <taxon>Bacteroidota</taxon>
        <taxon>Flavobacteriia</taxon>
        <taxon>Flavobacteriales</taxon>
        <taxon>Owenweeksiaceae</taxon>
        <taxon>Owenweeksia</taxon>
    </lineage>
</organism>
<dbReference type="STRING" id="926562.Oweho_0348"/>
<dbReference type="OrthoDB" id="1117006at2"/>
<dbReference type="EMBL" id="CP003156">
    <property type="protein sequence ID" value="AEV31369.1"/>
    <property type="molecule type" value="Genomic_DNA"/>
</dbReference>
<keyword evidence="1" id="KW-0732">Signal</keyword>
<reference evidence="2 3" key="1">
    <citation type="journal article" date="2012" name="Stand. Genomic Sci.">
        <title>Genome sequence of the orange-pigmented seawater bacterium Owenweeksia hongkongensis type strain (UST20020801(T)).</title>
        <authorList>
            <person name="Riedel T."/>
            <person name="Held B."/>
            <person name="Nolan M."/>
            <person name="Lucas S."/>
            <person name="Lapidus A."/>
            <person name="Tice H."/>
            <person name="Del Rio T.G."/>
            <person name="Cheng J.F."/>
            <person name="Han C."/>
            <person name="Tapia R."/>
            <person name="Goodwin L.A."/>
            <person name="Pitluck S."/>
            <person name="Liolios K."/>
            <person name="Mavromatis K."/>
            <person name="Pagani I."/>
            <person name="Ivanova N."/>
            <person name="Mikhailova N."/>
            <person name="Pati A."/>
            <person name="Chen A."/>
            <person name="Palaniappan K."/>
            <person name="Rohde M."/>
            <person name="Tindall B.J."/>
            <person name="Detter J.C."/>
            <person name="Goker M."/>
            <person name="Woyke T."/>
            <person name="Bristow J."/>
            <person name="Eisen J.A."/>
            <person name="Markowitz V."/>
            <person name="Hugenholtz P."/>
            <person name="Klenk H.P."/>
            <person name="Kyrpides N.C."/>
        </authorList>
    </citation>
    <scope>NUCLEOTIDE SEQUENCE</scope>
    <source>
        <strain evidence="3">DSM 17368 / JCM 12287 / NRRL B-23963</strain>
    </source>
</reference>
<proteinExistence type="predicted"/>
<feature type="signal peptide" evidence="1">
    <location>
        <begin position="1"/>
        <end position="19"/>
    </location>
</feature>
<accession>G8R8I7</accession>
<gene>
    <name evidence="2" type="ordered locus">Oweho_0348</name>
</gene>
<sequence>MKWPVLLYSVLAVFILSCASPKTENWWNKPQNEWPQILLSNSIEFKNRPSVSGASAFLLYHNNDTVVCTARHVVEKPIGIVPSVPQDSVNILLKDWKLFPRATPDFDSIKITKLRNTSPSPLDFLVLEAKTKSASITALKPALDSVHESDVIYILGCERSDTTCKQNVYKSKVRWIVDSQIIVEPESKFKAAGFSGTPAINENGEAIGIATAVYNEEGEFYLYLESIHQILPYLK</sequence>
<dbReference type="KEGG" id="oho:Oweho_0348"/>
<dbReference type="PROSITE" id="PS51257">
    <property type="entry name" value="PROKAR_LIPOPROTEIN"/>
    <property type="match status" value="1"/>
</dbReference>
<protein>
    <submittedName>
        <fullName evidence="2">Trypsin</fullName>
    </submittedName>
</protein>
<dbReference type="Pfam" id="PF13365">
    <property type="entry name" value="Trypsin_2"/>
    <property type="match status" value="1"/>
</dbReference>
<dbReference type="Proteomes" id="UP000005631">
    <property type="component" value="Chromosome"/>
</dbReference>